<dbReference type="EMBL" id="LR877160">
    <property type="protein sequence ID" value="CAD2220251.1"/>
    <property type="molecule type" value="Genomic_DNA"/>
</dbReference>
<dbReference type="VEuPathDB" id="TriTrypDB:ADEAN_000776600"/>
<evidence type="ECO:0000313" key="4">
    <source>
        <dbReference type="Proteomes" id="UP000515908"/>
    </source>
</evidence>
<sequence length="141" mass="16767">MVLCNDHPFKYSWEVNRVLRDLRLEFRGQTVIVPDIPAVRRQLWRVRNMVRIDMLDLDEAKALVGIPEHIQFRDLNRQIPATFGRGKGVPNPHLRSKKNFMHLRRMRLRDVLHRDALELRLLEEKRKALSATQPVTEETKQ</sequence>
<organism evidence="3 4">
    <name type="scientific">Angomonas deanei</name>
    <dbReference type="NCBI Taxonomy" id="59799"/>
    <lineage>
        <taxon>Eukaryota</taxon>
        <taxon>Discoba</taxon>
        <taxon>Euglenozoa</taxon>
        <taxon>Kinetoplastea</taxon>
        <taxon>Metakinetoplastina</taxon>
        <taxon>Trypanosomatida</taxon>
        <taxon>Trypanosomatidae</taxon>
        <taxon>Strigomonadinae</taxon>
        <taxon>Angomonas</taxon>
    </lineage>
</organism>
<keyword evidence="3" id="KW-0687">Ribonucleoprotein</keyword>
<proteinExistence type="inferred from homology"/>
<keyword evidence="4" id="KW-1185">Reference proteome</keyword>
<comment type="similarity">
    <text evidence="1">Belongs to the universal ribosomal protein uL30 family.</text>
</comment>
<dbReference type="InterPro" id="IPR036919">
    <property type="entry name" value="Ribo_uL30_ferredoxin-like_sf"/>
</dbReference>
<dbReference type="Gene3D" id="3.30.1390.20">
    <property type="entry name" value="Ribosomal protein L30, ferredoxin-like fold domain"/>
    <property type="match status" value="1"/>
</dbReference>
<evidence type="ECO:0000313" key="3">
    <source>
        <dbReference type="EMBL" id="CAD2220251.1"/>
    </source>
</evidence>
<dbReference type="SUPFAM" id="SSF55129">
    <property type="entry name" value="Ribosomal protein L30p/L7e"/>
    <property type="match status" value="1"/>
</dbReference>
<dbReference type="OrthoDB" id="9973389at2759"/>
<dbReference type="AlphaFoldDB" id="A0A7G2CMW1"/>
<name>A0A7G2CMW1_9TRYP</name>
<dbReference type="Pfam" id="PF00327">
    <property type="entry name" value="Ribosomal_L30"/>
    <property type="match status" value="1"/>
</dbReference>
<accession>A0A7G2CMW1</accession>
<protein>
    <submittedName>
        <fullName evidence="3">Ribosomal protein L30p/L7e, putative</fullName>
    </submittedName>
</protein>
<feature type="domain" description="Large ribosomal subunit protein uL30-like ferredoxin-like fold" evidence="2">
    <location>
        <begin position="11"/>
        <end position="50"/>
    </location>
</feature>
<evidence type="ECO:0000256" key="1">
    <source>
        <dbReference type="ARBA" id="ARBA00007594"/>
    </source>
</evidence>
<reference evidence="3 4" key="1">
    <citation type="submission" date="2020-08" db="EMBL/GenBank/DDBJ databases">
        <authorList>
            <person name="Newling K."/>
            <person name="Davey J."/>
            <person name="Forrester S."/>
        </authorList>
    </citation>
    <scope>NUCLEOTIDE SEQUENCE [LARGE SCALE GENOMIC DNA]</scope>
    <source>
        <strain evidence="4">Crithidia deanei Carvalho (ATCC PRA-265)</strain>
    </source>
</reference>
<keyword evidence="3" id="KW-0689">Ribosomal protein</keyword>
<evidence type="ECO:0000259" key="2">
    <source>
        <dbReference type="Pfam" id="PF00327"/>
    </source>
</evidence>
<dbReference type="GO" id="GO:0005840">
    <property type="term" value="C:ribosome"/>
    <property type="evidence" value="ECO:0007669"/>
    <property type="project" value="UniProtKB-KW"/>
</dbReference>
<gene>
    <name evidence="3" type="ORF">ADEAN_000776600</name>
</gene>
<dbReference type="InterPro" id="IPR016082">
    <property type="entry name" value="Ribosomal_uL30_ferredoxin-like"/>
</dbReference>
<dbReference type="Proteomes" id="UP000515908">
    <property type="component" value="Chromosome 16"/>
</dbReference>